<sequence length="80" mass="9277">MMDSSMKCPIPTQLWAMDEGRTSSIIYHPSSIIRMESTYSRQSANCRLWIANCRLFLPVGFAQSLFIRRIPFADRVILSY</sequence>
<dbReference type="AlphaFoldDB" id="Q1PXV9"/>
<reference evidence="2 3" key="3">
    <citation type="submission" date="2020-02" db="EMBL/GenBank/DDBJ databases">
        <title>Newly sequenced genome of strain CSTR1 showed variability in Candidatus Kuenenia stuttgartiensis genomes.</title>
        <authorList>
            <person name="Ding C."/>
            <person name="Adrian L."/>
        </authorList>
    </citation>
    <scope>NUCLEOTIDE SEQUENCE [LARGE SCALE GENOMIC DNA]</scope>
    <source>
        <strain evidence="2 3">CSTR1</strain>
    </source>
</reference>
<gene>
    <name evidence="2" type="ORF">KsCSTR_03590</name>
    <name evidence="1" type="ORF">kustd2130</name>
</gene>
<evidence type="ECO:0000313" key="2">
    <source>
        <dbReference type="EMBL" id="QII09738.1"/>
    </source>
</evidence>
<evidence type="ECO:0000313" key="1">
    <source>
        <dbReference type="EMBL" id="CAJ72875.1"/>
    </source>
</evidence>
<reference evidence="1" key="1">
    <citation type="journal article" date="2006" name="Nature">
        <title>Deciphering the evolution and metabolism of an anammox bacterium from a community genome.</title>
        <authorList>
            <person name="Strous M."/>
            <person name="Pelletier E."/>
            <person name="Mangenot S."/>
            <person name="Rattei T."/>
            <person name="Lehner A."/>
            <person name="Taylor M.W."/>
            <person name="Horn M."/>
            <person name="Daims H."/>
            <person name="Bartol-Mavel D."/>
            <person name="Wincker P."/>
            <person name="Barbe V."/>
            <person name="Fonknechten N."/>
            <person name="Vallenet D."/>
            <person name="Segurens B."/>
            <person name="Schenowitz-Truong C."/>
            <person name="Medigue C."/>
            <person name="Collingro A."/>
            <person name="Snel B."/>
            <person name="Dutilh B.E."/>
            <person name="OpDenCamp H.J.M."/>
            <person name="vanDerDrift C."/>
            <person name="Cirpus I."/>
            <person name="vanDePas-Schoonen K.T."/>
            <person name="Harhangi H.R."/>
            <person name="vanNiftrik L."/>
            <person name="Schmid M."/>
            <person name="Keltjens J."/>
            <person name="vanDeVossenberg J."/>
            <person name="Kartal B."/>
            <person name="Meier H."/>
            <person name="Frishman D."/>
            <person name="Huynen M.A."/>
            <person name="Mewes H."/>
            <person name="Weissenbach J."/>
            <person name="Jetten M.S.M."/>
            <person name="Wagner M."/>
            <person name="LePaslier D."/>
        </authorList>
    </citation>
    <scope>NUCLEOTIDE SEQUENCE</scope>
</reference>
<protein>
    <submittedName>
        <fullName evidence="1">Uncharacterized protein</fullName>
    </submittedName>
</protein>
<dbReference type="EMBL" id="CT573072">
    <property type="protein sequence ID" value="CAJ72875.1"/>
    <property type="molecule type" value="Genomic_DNA"/>
</dbReference>
<reference evidence="1" key="2">
    <citation type="submission" date="2006-01" db="EMBL/GenBank/DDBJ databases">
        <authorList>
            <person name="Genoscope"/>
        </authorList>
    </citation>
    <scope>NUCLEOTIDE SEQUENCE</scope>
</reference>
<organism evidence="1">
    <name type="scientific">Kuenenia stuttgartiensis</name>
    <dbReference type="NCBI Taxonomy" id="174633"/>
    <lineage>
        <taxon>Bacteria</taxon>
        <taxon>Pseudomonadati</taxon>
        <taxon>Planctomycetota</taxon>
        <taxon>Candidatus Brocadiia</taxon>
        <taxon>Candidatus Brocadiales</taxon>
        <taxon>Candidatus Brocadiaceae</taxon>
        <taxon>Candidatus Kuenenia</taxon>
    </lineage>
</organism>
<dbReference type="EMBL" id="CP049055">
    <property type="protein sequence ID" value="QII09738.1"/>
    <property type="molecule type" value="Genomic_DNA"/>
</dbReference>
<evidence type="ECO:0000313" key="3">
    <source>
        <dbReference type="Proteomes" id="UP000501926"/>
    </source>
</evidence>
<accession>Q1PXV9</accession>
<dbReference type="Proteomes" id="UP000501926">
    <property type="component" value="Chromosome"/>
</dbReference>
<proteinExistence type="predicted"/>
<name>Q1PXV9_KUEST</name>